<proteinExistence type="predicted"/>
<dbReference type="AlphaFoldDB" id="A0A0D2PKG3"/>
<evidence type="ECO:0000313" key="1">
    <source>
        <dbReference type="EMBL" id="KJA28891.1"/>
    </source>
</evidence>
<dbReference type="EMBL" id="KN817520">
    <property type="protein sequence ID" value="KJA28891.1"/>
    <property type="molecule type" value="Genomic_DNA"/>
</dbReference>
<gene>
    <name evidence="1" type="ORF">HYPSUDRAFT_33316</name>
</gene>
<reference evidence="2" key="1">
    <citation type="submission" date="2014-04" db="EMBL/GenBank/DDBJ databases">
        <title>Evolutionary Origins and Diversification of the Mycorrhizal Mutualists.</title>
        <authorList>
            <consortium name="DOE Joint Genome Institute"/>
            <consortium name="Mycorrhizal Genomics Consortium"/>
            <person name="Kohler A."/>
            <person name="Kuo A."/>
            <person name="Nagy L.G."/>
            <person name="Floudas D."/>
            <person name="Copeland A."/>
            <person name="Barry K.W."/>
            <person name="Cichocki N."/>
            <person name="Veneault-Fourrey C."/>
            <person name="LaButti K."/>
            <person name="Lindquist E.A."/>
            <person name="Lipzen A."/>
            <person name="Lundell T."/>
            <person name="Morin E."/>
            <person name="Murat C."/>
            <person name="Riley R."/>
            <person name="Ohm R."/>
            <person name="Sun H."/>
            <person name="Tunlid A."/>
            <person name="Henrissat B."/>
            <person name="Grigoriev I.V."/>
            <person name="Hibbett D.S."/>
            <person name="Martin F."/>
        </authorList>
    </citation>
    <scope>NUCLEOTIDE SEQUENCE [LARGE SCALE GENOMIC DNA]</scope>
    <source>
        <strain evidence="2">FD-334 SS-4</strain>
    </source>
</reference>
<organism evidence="1 2">
    <name type="scientific">Hypholoma sublateritium (strain FD-334 SS-4)</name>
    <dbReference type="NCBI Taxonomy" id="945553"/>
    <lineage>
        <taxon>Eukaryota</taxon>
        <taxon>Fungi</taxon>
        <taxon>Dikarya</taxon>
        <taxon>Basidiomycota</taxon>
        <taxon>Agaricomycotina</taxon>
        <taxon>Agaricomycetes</taxon>
        <taxon>Agaricomycetidae</taxon>
        <taxon>Agaricales</taxon>
        <taxon>Agaricineae</taxon>
        <taxon>Strophariaceae</taxon>
        <taxon>Hypholoma</taxon>
    </lineage>
</organism>
<keyword evidence="2" id="KW-1185">Reference proteome</keyword>
<accession>A0A0D2PKG3</accession>
<protein>
    <submittedName>
        <fullName evidence="1">Uncharacterized protein</fullName>
    </submittedName>
</protein>
<dbReference type="Proteomes" id="UP000054270">
    <property type="component" value="Unassembled WGS sequence"/>
</dbReference>
<evidence type="ECO:0000313" key="2">
    <source>
        <dbReference type="Proteomes" id="UP000054270"/>
    </source>
</evidence>
<sequence length="70" mass="7650">MTTFDPFIFNPSNMQFKFVTAVFAICLATFASASPVPALVAQAAVQAREIGDELNDEVAREPVCAKYQCF</sequence>
<name>A0A0D2PKG3_HYPSF</name>